<feature type="transmembrane region" description="Helical" evidence="1">
    <location>
        <begin position="35"/>
        <end position="63"/>
    </location>
</feature>
<evidence type="ECO:0008006" key="4">
    <source>
        <dbReference type="Google" id="ProtNLM"/>
    </source>
</evidence>
<feature type="transmembrane region" description="Helical" evidence="1">
    <location>
        <begin position="69"/>
        <end position="90"/>
    </location>
</feature>
<sequence length="109" mass="13414">MEKLLQLLILVPYFFFFSWQRKVRPGSKHFSFLYYFYWIYLPLMTLFSLAFTLFSLILFNFILLEPKDLARWLIWIVLVFLSLVNDWKIYACLKFMKKLKLEKNKVNLP</sequence>
<proteinExistence type="predicted"/>
<dbReference type="Proteomes" id="UP000072578">
    <property type="component" value="Unassembled WGS sequence"/>
</dbReference>
<protein>
    <recommendedName>
        <fullName evidence="4">Preprotein translocase subunit SecA</fullName>
    </recommendedName>
</protein>
<gene>
    <name evidence="2" type="ORF">SINDD18_01635</name>
</gene>
<evidence type="ECO:0000313" key="2">
    <source>
        <dbReference type="EMBL" id="KXU12400.1"/>
    </source>
</evidence>
<feature type="transmembrane region" description="Helical" evidence="1">
    <location>
        <begin position="6"/>
        <end position="23"/>
    </location>
</feature>
<name>A0A139RCB3_9STRE</name>
<reference evidence="2 3" key="1">
    <citation type="submission" date="2016-01" db="EMBL/GenBank/DDBJ databases">
        <title>Highly variable Streptococcus oralis are common among viridans streptococci isolated from primates.</title>
        <authorList>
            <person name="Denapaite D."/>
            <person name="Rieger M."/>
            <person name="Koendgen S."/>
            <person name="Brueckner R."/>
            <person name="Ochigava I."/>
            <person name="Kappeler P."/>
            <person name="Maetz-Rensing K."/>
            <person name="Leendertz F."/>
            <person name="Hakenbeck R."/>
        </authorList>
    </citation>
    <scope>NUCLEOTIDE SEQUENCE [LARGE SCALE GENOMIC DNA]</scope>
    <source>
        <strain evidence="2 3">DD18</strain>
    </source>
</reference>
<evidence type="ECO:0000256" key="1">
    <source>
        <dbReference type="SAM" id="Phobius"/>
    </source>
</evidence>
<accession>A0A139RCB3</accession>
<dbReference type="EMBL" id="LQZF01000156">
    <property type="protein sequence ID" value="KXU12400.1"/>
    <property type="molecule type" value="Genomic_DNA"/>
</dbReference>
<dbReference type="AlphaFoldDB" id="A0A139RCB3"/>
<keyword evidence="1" id="KW-0812">Transmembrane</keyword>
<organism evidence="2 3">
    <name type="scientific">Streptococcus infantis</name>
    <dbReference type="NCBI Taxonomy" id="68892"/>
    <lineage>
        <taxon>Bacteria</taxon>
        <taxon>Bacillati</taxon>
        <taxon>Bacillota</taxon>
        <taxon>Bacilli</taxon>
        <taxon>Lactobacillales</taxon>
        <taxon>Streptococcaceae</taxon>
        <taxon>Streptococcus</taxon>
    </lineage>
</organism>
<comment type="caution">
    <text evidence="2">The sequence shown here is derived from an EMBL/GenBank/DDBJ whole genome shotgun (WGS) entry which is preliminary data.</text>
</comment>
<keyword evidence="1" id="KW-1133">Transmembrane helix</keyword>
<evidence type="ECO:0000313" key="3">
    <source>
        <dbReference type="Proteomes" id="UP000072578"/>
    </source>
</evidence>
<dbReference type="PATRIC" id="fig|68892.8.peg.1786"/>
<keyword evidence="1" id="KW-0472">Membrane</keyword>